<dbReference type="Gene3D" id="1.10.10.10">
    <property type="entry name" value="Winged helix-like DNA-binding domain superfamily/Winged helix DNA-binding domain"/>
    <property type="match status" value="1"/>
</dbReference>
<reference evidence="10 11" key="1">
    <citation type="submission" date="2014-12" db="EMBL/GenBank/DDBJ databases">
        <title>16Stimator: statistical estimation of ribosomal gene copy numbers from draft genome assemblies.</title>
        <authorList>
            <person name="Perisin M.A."/>
            <person name="Vetter M."/>
            <person name="Gilbert J.A."/>
            <person name="Bergelson J."/>
        </authorList>
    </citation>
    <scope>NUCLEOTIDE SEQUENCE [LARGE SCALE GENOMIC DNA]</scope>
    <source>
        <strain evidence="10 11">MEDvA23</strain>
    </source>
</reference>
<dbReference type="CDD" id="cd00383">
    <property type="entry name" value="trans_reg_C"/>
    <property type="match status" value="1"/>
</dbReference>
<evidence type="ECO:0000256" key="4">
    <source>
        <dbReference type="ARBA" id="ARBA00023125"/>
    </source>
</evidence>
<dbReference type="SMART" id="SM00862">
    <property type="entry name" value="Trans_reg_C"/>
    <property type="match status" value="1"/>
</dbReference>
<evidence type="ECO:0000259" key="9">
    <source>
        <dbReference type="PROSITE" id="PS51755"/>
    </source>
</evidence>
<feature type="DNA-binding region" description="OmpR/PhoB-type" evidence="7">
    <location>
        <begin position="137"/>
        <end position="240"/>
    </location>
</feature>
<evidence type="ECO:0000256" key="3">
    <source>
        <dbReference type="ARBA" id="ARBA00023015"/>
    </source>
</evidence>
<dbReference type="AlphaFoldDB" id="A0A0D0M692"/>
<evidence type="ECO:0000256" key="5">
    <source>
        <dbReference type="ARBA" id="ARBA00023163"/>
    </source>
</evidence>
<dbReference type="InterPro" id="IPR036388">
    <property type="entry name" value="WH-like_DNA-bd_sf"/>
</dbReference>
<evidence type="ECO:0000256" key="6">
    <source>
        <dbReference type="PROSITE-ProRule" id="PRU00169"/>
    </source>
</evidence>
<evidence type="ECO:0000256" key="7">
    <source>
        <dbReference type="PROSITE-ProRule" id="PRU01091"/>
    </source>
</evidence>
<dbReference type="SMART" id="SM00448">
    <property type="entry name" value="REC"/>
    <property type="match status" value="1"/>
</dbReference>
<dbReference type="InterPro" id="IPR001867">
    <property type="entry name" value="OmpR/PhoB-type_DNA-bd"/>
</dbReference>
<dbReference type="OrthoDB" id="8583421at2"/>
<dbReference type="PANTHER" id="PTHR48111:SF4">
    <property type="entry name" value="DNA-BINDING DUAL TRANSCRIPTIONAL REGULATOR OMPR"/>
    <property type="match status" value="1"/>
</dbReference>
<dbReference type="Gene3D" id="3.40.50.2300">
    <property type="match status" value="1"/>
</dbReference>
<keyword evidence="5" id="KW-0804">Transcription</keyword>
<dbReference type="Proteomes" id="UP000032067">
    <property type="component" value="Unassembled WGS sequence"/>
</dbReference>
<dbReference type="GO" id="GO:0000156">
    <property type="term" value="F:phosphorelay response regulator activity"/>
    <property type="evidence" value="ECO:0007669"/>
    <property type="project" value="TreeGrafter"/>
</dbReference>
<protein>
    <submittedName>
        <fullName evidence="10">Transcriptional regulator</fullName>
    </submittedName>
</protein>
<keyword evidence="3" id="KW-0805">Transcription regulation</keyword>
<proteinExistence type="predicted"/>
<dbReference type="InterPro" id="IPR016032">
    <property type="entry name" value="Sig_transdc_resp-reg_C-effctor"/>
</dbReference>
<dbReference type="RefSeq" id="WP_042581159.1">
    <property type="nucleotide sequence ID" value="NZ_JXQQ01000061.1"/>
</dbReference>
<evidence type="ECO:0000259" key="8">
    <source>
        <dbReference type="PROSITE" id="PS50110"/>
    </source>
</evidence>
<dbReference type="SUPFAM" id="SSF52172">
    <property type="entry name" value="CheY-like"/>
    <property type="match status" value="1"/>
</dbReference>
<dbReference type="InterPro" id="IPR001789">
    <property type="entry name" value="Sig_transdc_resp-reg_receiver"/>
</dbReference>
<dbReference type="EMBL" id="JXQQ01000061">
    <property type="protein sequence ID" value="KIQ26134.1"/>
    <property type="molecule type" value="Genomic_DNA"/>
</dbReference>
<dbReference type="PROSITE" id="PS50110">
    <property type="entry name" value="RESPONSE_REGULATORY"/>
    <property type="match status" value="1"/>
</dbReference>
<accession>A0A0D0M692</accession>
<evidence type="ECO:0000313" key="10">
    <source>
        <dbReference type="EMBL" id="KIQ26134.1"/>
    </source>
</evidence>
<keyword evidence="1 6" id="KW-0597">Phosphoprotein</keyword>
<gene>
    <name evidence="10" type="ORF">RT97_23030</name>
</gene>
<evidence type="ECO:0000313" key="11">
    <source>
        <dbReference type="Proteomes" id="UP000032067"/>
    </source>
</evidence>
<dbReference type="GO" id="GO:0032993">
    <property type="term" value="C:protein-DNA complex"/>
    <property type="evidence" value="ECO:0007669"/>
    <property type="project" value="TreeGrafter"/>
</dbReference>
<feature type="domain" description="Response regulatory" evidence="8">
    <location>
        <begin position="6"/>
        <end position="119"/>
    </location>
</feature>
<dbReference type="GO" id="GO:0006355">
    <property type="term" value="P:regulation of DNA-templated transcription"/>
    <property type="evidence" value="ECO:0007669"/>
    <property type="project" value="InterPro"/>
</dbReference>
<dbReference type="CDD" id="cd17574">
    <property type="entry name" value="REC_OmpR"/>
    <property type="match status" value="1"/>
</dbReference>
<dbReference type="InterPro" id="IPR011006">
    <property type="entry name" value="CheY-like_superfamily"/>
</dbReference>
<dbReference type="SUPFAM" id="SSF46894">
    <property type="entry name" value="C-terminal effector domain of the bipartite response regulators"/>
    <property type="match status" value="1"/>
</dbReference>
<keyword evidence="2" id="KW-0902">Two-component regulatory system</keyword>
<feature type="modified residue" description="4-aspartylphosphate" evidence="6">
    <location>
        <position position="55"/>
    </location>
</feature>
<evidence type="ECO:0000256" key="1">
    <source>
        <dbReference type="ARBA" id="ARBA00022553"/>
    </source>
</evidence>
<dbReference type="PANTHER" id="PTHR48111">
    <property type="entry name" value="REGULATOR OF RPOS"/>
    <property type="match status" value="1"/>
</dbReference>
<sequence>MSTAARVLVIEDDDDLRDTLVRYLGGVGMLASGLESAEGLDAELARQDFDAVVCDVNLPGEDGFSVLARLRSRSAMRIVMLTARGTANDRLHGLGLGADYYLVKPVNLRELEIVLHNLLQRSQEKQVTHTAREPTGNAVLESAAQAPWRYQGTTWLLMSPSGQPVQLSNAEARLVQCLIERPREVVGRATLLAAMGRPGLEAYERNLDVTVSRLRRKAEQASGEKLPIVAVRGEGYSFQGNANIEP</sequence>
<dbReference type="GO" id="GO:0000976">
    <property type="term" value="F:transcription cis-regulatory region binding"/>
    <property type="evidence" value="ECO:0007669"/>
    <property type="project" value="TreeGrafter"/>
</dbReference>
<keyword evidence="4 7" id="KW-0238">DNA-binding</keyword>
<name>A0A0D0M692_VARPD</name>
<dbReference type="Pfam" id="PF00072">
    <property type="entry name" value="Response_reg"/>
    <property type="match status" value="1"/>
</dbReference>
<comment type="caution">
    <text evidence="10">The sequence shown here is derived from an EMBL/GenBank/DDBJ whole genome shotgun (WGS) entry which is preliminary data.</text>
</comment>
<dbReference type="InterPro" id="IPR039420">
    <property type="entry name" value="WalR-like"/>
</dbReference>
<dbReference type="Pfam" id="PF00486">
    <property type="entry name" value="Trans_reg_C"/>
    <property type="match status" value="1"/>
</dbReference>
<dbReference type="GO" id="GO:0005829">
    <property type="term" value="C:cytosol"/>
    <property type="evidence" value="ECO:0007669"/>
    <property type="project" value="TreeGrafter"/>
</dbReference>
<dbReference type="PROSITE" id="PS51755">
    <property type="entry name" value="OMPR_PHOB"/>
    <property type="match status" value="1"/>
</dbReference>
<feature type="domain" description="OmpR/PhoB-type" evidence="9">
    <location>
        <begin position="137"/>
        <end position="240"/>
    </location>
</feature>
<organism evidence="10 11">
    <name type="scientific">Variovorax paradoxus</name>
    <dbReference type="NCBI Taxonomy" id="34073"/>
    <lineage>
        <taxon>Bacteria</taxon>
        <taxon>Pseudomonadati</taxon>
        <taxon>Pseudomonadota</taxon>
        <taxon>Betaproteobacteria</taxon>
        <taxon>Burkholderiales</taxon>
        <taxon>Comamonadaceae</taxon>
        <taxon>Variovorax</taxon>
    </lineage>
</organism>
<evidence type="ECO:0000256" key="2">
    <source>
        <dbReference type="ARBA" id="ARBA00023012"/>
    </source>
</evidence>